<evidence type="ECO:0000313" key="2">
    <source>
        <dbReference type="EMBL" id="KCZ85615.1"/>
    </source>
</evidence>
<sequence>MAYSQHTIYGGGLVAVIIAACVAGIAVTGGPGEARKEREDRARQQAVSDTALALACYHQAFGEIPEDLTLVETELARVTSKAHQQDACTQAEIRKDPVSGEDFRLTRQAGVVTQICAEFATGTPSGPYNRYSYSPTRAVIPDLGEPRETGGERCFDLNLSAKLEF</sequence>
<feature type="transmembrane region" description="Helical" evidence="1">
    <location>
        <begin position="6"/>
        <end position="28"/>
    </location>
</feature>
<comment type="caution">
    <text evidence="2">The sequence shown here is derived from an EMBL/GenBank/DDBJ whole genome shotgun (WGS) entry which is preliminary data.</text>
</comment>
<dbReference type="eggNOG" id="ENOG5033A4I">
    <property type="taxonomic scope" value="Bacteria"/>
</dbReference>
<dbReference type="OrthoDB" id="7619310at2"/>
<protein>
    <submittedName>
        <fullName evidence="2">Uncharacterized protein</fullName>
    </submittedName>
</protein>
<dbReference type="PATRIC" id="fig|1280949.3.peg.1635"/>
<keyword evidence="3" id="KW-1185">Reference proteome</keyword>
<keyword evidence="1" id="KW-0812">Transmembrane</keyword>
<proteinExistence type="predicted"/>
<name>A0A069E5P8_9PROT</name>
<reference evidence="2 3" key="1">
    <citation type="journal article" date="2014" name="Antonie Van Leeuwenhoek">
        <title>Hyphomonas beringensis sp. nov. and Hyphomonas chukchiensis sp. nov., isolated from surface seawater of the Bering Sea and Chukchi Sea.</title>
        <authorList>
            <person name="Li C."/>
            <person name="Lai Q."/>
            <person name="Li G."/>
            <person name="Dong C."/>
            <person name="Wang J."/>
            <person name="Liao Y."/>
            <person name="Shao Z."/>
        </authorList>
    </citation>
    <scope>NUCLEOTIDE SEQUENCE [LARGE SCALE GENOMIC DNA]</scope>
    <source>
        <strain evidence="2 3">MHS-3</strain>
    </source>
</reference>
<accession>A0A069E5P8</accession>
<dbReference type="AlphaFoldDB" id="A0A069E5P8"/>
<dbReference type="RefSeq" id="WP_035570417.1">
    <property type="nucleotide sequence ID" value="NZ_ARYH01000001.1"/>
</dbReference>
<keyword evidence="1" id="KW-0472">Membrane</keyword>
<dbReference type="EMBL" id="ARYH01000001">
    <property type="protein sequence ID" value="KCZ85615.1"/>
    <property type="molecule type" value="Genomic_DNA"/>
</dbReference>
<dbReference type="Proteomes" id="UP000027446">
    <property type="component" value="Unassembled WGS sequence"/>
</dbReference>
<keyword evidence="1" id="KW-1133">Transmembrane helix</keyword>
<evidence type="ECO:0000256" key="1">
    <source>
        <dbReference type="SAM" id="Phobius"/>
    </source>
</evidence>
<gene>
    <name evidence="2" type="ORF">HAD_08020</name>
</gene>
<organism evidence="2 3">
    <name type="scientific">Hyphomonas adhaerens MHS-3</name>
    <dbReference type="NCBI Taxonomy" id="1280949"/>
    <lineage>
        <taxon>Bacteria</taxon>
        <taxon>Pseudomonadati</taxon>
        <taxon>Pseudomonadota</taxon>
        <taxon>Alphaproteobacteria</taxon>
        <taxon>Hyphomonadales</taxon>
        <taxon>Hyphomonadaceae</taxon>
        <taxon>Hyphomonas</taxon>
    </lineage>
</organism>
<evidence type="ECO:0000313" key="3">
    <source>
        <dbReference type="Proteomes" id="UP000027446"/>
    </source>
</evidence>